<sequence>MDQIPMKNQASPAPNAQSGSILIWILIMVGLFGALSFAMSQGSRTSASNINAEQAKLVGTEIIDYARLMRDTVKSLRVNGCKDTDISFYGIISSSAASAYDNANTPVADEDYKCHVFNGKGGGINPQKPPEGFPAGAQYYVTGHTAVQGVGTAEPDLVLILKNIDVNVCTQINKTLGVQNYASDDYADANEFDGDYPGSAAQAIGDDNTNPDYVAGQPAACVASYSVQAANTYFLYYVLLGR</sequence>
<gene>
    <name evidence="2" type="ORF">DI551_02535</name>
</gene>
<dbReference type="Proteomes" id="UP000249417">
    <property type="component" value="Unassembled WGS sequence"/>
</dbReference>
<proteinExistence type="predicted"/>
<feature type="transmembrane region" description="Helical" evidence="1">
    <location>
        <begin position="21"/>
        <end position="39"/>
    </location>
</feature>
<accession>A0A2W5N6C9</accession>
<organism evidence="2 3">
    <name type="scientific">Micavibrio aeruginosavorus</name>
    <dbReference type="NCBI Taxonomy" id="349221"/>
    <lineage>
        <taxon>Bacteria</taxon>
        <taxon>Pseudomonadati</taxon>
        <taxon>Bdellovibrionota</taxon>
        <taxon>Bdellovibrionia</taxon>
        <taxon>Bdellovibrionales</taxon>
        <taxon>Pseudobdellovibrionaceae</taxon>
        <taxon>Micavibrio</taxon>
    </lineage>
</organism>
<name>A0A2W5N6C9_9BACT</name>
<reference evidence="2 3" key="1">
    <citation type="submission" date="2017-08" db="EMBL/GenBank/DDBJ databases">
        <title>Infants hospitalized years apart are colonized by the same room-sourced microbial strains.</title>
        <authorList>
            <person name="Brooks B."/>
            <person name="Olm M.R."/>
            <person name="Firek B.A."/>
            <person name="Baker R."/>
            <person name="Thomas B.C."/>
            <person name="Morowitz M.J."/>
            <person name="Banfield J.F."/>
        </authorList>
    </citation>
    <scope>NUCLEOTIDE SEQUENCE [LARGE SCALE GENOMIC DNA]</scope>
    <source>
        <strain evidence="2">S2_005_002_R2_29</strain>
    </source>
</reference>
<evidence type="ECO:0000256" key="1">
    <source>
        <dbReference type="SAM" id="Phobius"/>
    </source>
</evidence>
<comment type="caution">
    <text evidence="2">The sequence shown here is derived from an EMBL/GenBank/DDBJ whole genome shotgun (WGS) entry which is preliminary data.</text>
</comment>
<dbReference type="EMBL" id="QFQB01000009">
    <property type="protein sequence ID" value="PZQ47859.1"/>
    <property type="molecule type" value="Genomic_DNA"/>
</dbReference>
<protein>
    <submittedName>
        <fullName evidence="2">Uncharacterized protein</fullName>
    </submittedName>
</protein>
<keyword evidence="1" id="KW-0472">Membrane</keyword>
<evidence type="ECO:0000313" key="2">
    <source>
        <dbReference type="EMBL" id="PZQ47859.1"/>
    </source>
</evidence>
<evidence type="ECO:0000313" key="3">
    <source>
        <dbReference type="Proteomes" id="UP000249417"/>
    </source>
</evidence>
<dbReference type="AlphaFoldDB" id="A0A2W5N6C9"/>
<keyword evidence="1" id="KW-1133">Transmembrane helix</keyword>
<keyword evidence="1" id="KW-0812">Transmembrane</keyword>